<accession>A0A134ACY6</accession>
<comment type="caution">
    <text evidence="2">The sequence shown here is derived from an EMBL/GenBank/DDBJ whole genome shotgun (WGS) entry which is preliminary data.</text>
</comment>
<evidence type="ECO:0000313" key="2">
    <source>
        <dbReference type="EMBL" id="KXB65576.1"/>
    </source>
</evidence>
<keyword evidence="1" id="KW-0472">Membrane</keyword>
<dbReference type="PATRIC" id="fig|755172.3.peg.1265"/>
<dbReference type="EMBL" id="LSDG01000040">
    <property type="protein sequence ID" value="KXB65576.1"/>
    <property type="molecule type" value="Genomic_DNA"/>
</dbReference>
<dbReference type="RefSeq" id="WP_068368580.1">
    <property type="nucleotide sequence ID" value="NZ_CAIJCT010000007.1"/>
</dbReference>
<keyword evidence="1" id="KW-1133">Transmembrane helix</keyword>
<proteinExistence type="predicted"/>
<dbReference type="STRING" id="755172.HMPREF1863_01302"/>
<organism evidence="2 3">
    <name type="scientific">Aedoeadaptatus coxii</name>
    <dbReference type="NCBI Taxonomy" id="755172"/>
    <lineage>
        <taxon>Bacteria</taxon>
        <taxon>Bacillati</taxon>
        <taxon>Bacillota</taxon>
        <taxon>Tissierellia</taxon>
        <taxon>Tissierellales</taxon>
        <taxon>Peptoniphilaceae</taxon>
        <taxon>Aedoeadaptatus</taxon>
    </lineage>
</organism>
<evidence type="ECO:0008006" key="4">
    <source>
        <dbReference type="Google" id="ProtNLM"/>
    </source>
</evidence>
<dbReference type="AlphaFoldDB" id="A0A134ACY6"/>
<evidence type="ECO:0000256" key="1">
    <source>
        <dbReference type="SAM" id="Phobius"/>
    </source>
</evidence>
<reference evidence="3" key="1">
    <citation type="submission" date="2016-01" db="EMBL/GenBank/DDBJ databases">
        <authorList>
            <person name="Mitreva M."/>
            <person name="Pepin K.H."/>
            <person name="Mihindukulasuriya K.A."/>
            <person name="Fulton R."/>
            <person name="Fronick C."/>
            <person name="O'Laughlin M."/>
            <person name="Miner T."/>
            <person name="Herter B."/>
            <person name="Rosa B.A."/>
            <person name="Cordes M."/>
            <person name="Tomlinson C."/>
            <person name="Wollam A."/>
            <person name="Palsikar V.B."/>
            <person name="Mardis E.R."/>
            <person name="Wilson R.K."/>
        </authorList>
    </citation>
    <scope>NUCLEOTIDE SEQUENCE [LARGE SCALE GENOMIC DNA]</scope>
    <source>
        <strain evidence="3">DNF00729</strain>
    </source>
</reference>
<dbReference type="InterPro" id="IPR025480">
    <property type="entry name" value="DUF4330"/>
</dbReference>
<name>A0A134ACY6_9FIRM</name>
<evidence type="ECO:0000313" key="3">
    <source>
        <dbReference type="Proteomes" id="UP000070442"/>
    </source>
</evidence>
<protein>
    <recommendedName>
        <fullName evidence="4">DUF4330 domain-containing protein</fullName>
    </recommendedName>
</protein>
<keyword evidence="3" id="KW-1185">Reference proteome</keyword>
<feature type="transmembrane region" description="Helical" evidence="1">
    <location>
        <begin position="12"/>
        <end position="31"/>
    </location>
</feature>
<gene>
    <name evidence="2" type="ORF">HMPREF1863_01302</name>
</gene>
<keyword evidence="1" id="KW-0812">Transmembrane</keyword>
<dbReference type="Pfam" id="PF14221">
    <property type="entry name" value="DUF4330"/>
    <property type="match status" value="1"/>
</dbReference>
<dbReference type="Proteomes" id="UP000070442">
    <property type="component" value="Unassembled WGS sequence"/>
</dbReference>
<sequence>MIDRKGRLFGKINIIDLLFLLILIVAVVGGFSRMRHSPVAIEKTSKGKVTLLVEEVRMPSVENIMEGSELYSFEKGSYFGKVSAKKVVPFEDATEYKGQWINAPVPDKYSVYVDVDVDIAENDRAYLISGDEVRVGGEYRLKSKTCTFNGICVGIAVTGE</sequence>